<dbReference type="Proteomes" id="UP000243605">
    <property type="component" value="Unassembled WGS sequence"/>
</dbReference>
<evidence type="ECO:0000313" key="2">
    <source>
        <dbReference type="Proteomes" id="UP000243605"/>
    </source>
</evidence>
<accession>A0A662Z2X7</accession>
<evidence type="ECO:0000313" key="1">
    <source>
        <dbReference type="EMBL" id="SEV99629.1"/>
    </source>
</evidence>
<reference evidence="1 2" key="1">
    <citation type="submission" date="2016-10" db="EMBL/GenBank/DDBJ databases">
        <authorList>
            <person name="Varghese N."/>
            <person name="Submissions S."/>
        </authorList>
    </citation>
    <scope>NUCLEOTIDE SEQUENCE [LARGE SCALE GENOMIC DNA]</scope>
    <source>
        <strain evidence="1 2">IBRC-M10081</strain>
    </source>
</reference>
<sequence length="109" mass="12935">MNNMYEKQFRLLENKKMTLKELALELESVVGQTINKDEFFYKRDVALKPNTNVSQDTFHVTYEFLDHKDFIDVVASLPSKRKLSEYDFTDANFDIELISYVKRDTPENK</sequence>
<name>A0A662Z2X7_9STAP</name>
<protein>
    <submittedName>
        <fullName evidence="1">Uncharacterized protein</fullName>
    </submittedName>
</protein>
<proteinExistence type="predicted"/>
<dbReference type="AlphaFoldDB" id="A0A662Z2X7"/>
<gene>
    <name evidence="1" type="ORF">SAMN05192557_1124</name>
</gene>
<keyword evidence="2" id="KW-1185">Reference proteome</keyword>
<organism evidence="1 2">
    <name type="scientific">Aliicoccus persicus</name>
    <dbReference type="NCBI Taxonomy" id="930138"/>
    <lineage>
        <taxon>Bacteria</taxon>
        <taxon>Bacillati</taxon>
        <taxon>Bacillota</taxon>
        <taxon>Bacilli</taxon>
        <taxon>Bacillales</taxon>
        <taxon>Staphylococcaceae</taxon>
        <taxon>Aliicoccus</taxon>
    </lineage>
</organism>
<dbReference type="EMBL" id="FOIT01000003">
    <property type="protein sequence ID" value="SEV99629.1"/>
    <property type="molecule type" value="Genomic_DNA"/>
</dbReference>